<dbReference type="EMBL" id="JADIMX010000119">
    <property type="protein sequence ID" value="MBO8434927.1"/>
    <property type="molecule type" value="Genomic_DNA"/>
</dbReference>
<dbReference type="AlphaFoldDB" id="A0A9D9DVK5"/>
<dbReference type="InterPro" id="IPR023214">
    <property type="entry name" value="HAD_sf"/>
</dbReference>
<sequence>MNNKLFIFFDVDDTLYNQREPFIKAFETVFSDIKDIDLEKFYRDRHRFSDEVFEKSCKGEITMEEMYIYRISKAFLEQGIIIEDSKALDFQYEYSKNQGNIEISHTMKNILDFCNDNNIGMGIITNGPFEHQMKKIKTLEIDKWIKQDNIFISEKVGYLKPEKEIFEIARKVCLDSDIYYVGDSFKNDIEGANGAGFKTVWLNRRNYNIESDVKPDYCVKNESELFQVIKNIYNL</sequence>
<dbReference type="PANTHER" id="PTHR46470:SF2">
    <property type="entry name" value="GLYCERALDEHYDE 3-PHOSPHATE PHOSPHATASE"/>
    <property type="match status" value="1"/>
</dbReference>
<dbReference type="SFLD" id="SFLDS00003">
    <property type="entry name" value="Haloacid_Dehalogenase"/>
    <property type="match status" value="1"/>
</dbReference>
<evidence type="ECO:0000313" key="6">
    <source>
        <dbReference type="Proteomes" id="UP000823611"/>
    </source>
</evidence>
<dbReference type="InterPro" id="IPR023198">
    <property type="entry name" value="PGP-like_dom2"/>
</dbReference>
<dbReference type="GO" id="GO:0046872">
    <property type="term" value="F:metal ion binding"/>
    <property type="evidence" value="ECO:0007669"/>
    <property type="project" value="UniProtKB-KW"/>
</dbReference>
<reference evidence="5" key="2">
    <citation type="journal article" date="2021" name="PeerJ">
        <title>Extensive microbial diversity within the chicken gut microbiome revealed by metagenomics and culture.</title>
        <authorList>
            <person name="Gilroy R."/>
            <person name="Ravi A."/>
            <person name="Getino M."/>
            <person name="Pursley I."/>
            <person name="Horton D.L."/>
            <person name="Alikhan N.F."/>
            <person name="Baker D."/>
            <person name="Gharbi K."/>
            <person name="Hall N."/>
            <person name="Watson M."/>
            <person name="Adriaenssens E.M."/>
            <person name="Foster-Nyarko E."/>
            <person name="Jarju S."/>
            <person name="Secka A."/>
            <person name="Antonio M."/>
            <person name="Oren A."/>
            <person name="Chaudhuri R.R."/>
            <person name="La Ragione R."/>
            <person name="Hildebrand F."/>
            <person name="Pallen M.J."/>
        </authorList>
    </citation>
    <scope>NUCLEOTIDE SEQUENCE</scope>
    <source>
        <strain evidence="5">F6-4510</strain>
    </source>
</reference>
<comment type="caution">
    <text evidence="5">The sequence shown here is derived from an EMBL/GenBank/DDBJ whole genome shotgun (WGS) entry which is preliminary data.</text>
</comment>
<protein>
    <submittedName>
        <fullName evidence="5">HAD family hydrolase</fullName>
    </submittedName>
</protein>
<dbReference type="InterPro" id="IPR036412">
    <property type="entry name" value="HAD-like_sf"/>
</dbReference>
<organism evidence="5 6">
    <name type="scientific">Candidatus Fimicola merdigallinarum</name>
    <dbReference type="NCBI Taxonomy" id="2840819"/>
    <lineage>
        <taxon>Bacteria</taxon>
        <taxon>Bacillati</taxon>
        <taxon>Bacillota</taxon>
        <taxon>Clostridia</taxon>
        <taxon>Lachnospirales</taxon>
        <taxon>Lachnospiraceae</taxon>
        <taxon>Lachnospiraceae incertae sedis</taxon>
        <taxon>Candidatus Fimicola</taxon>
    </lineage>
</organism>
<keyword evidence="3 5" id="KW-0378">Hydrolase</keyword>
<dbReference type="SFLD" id="SFLDG01129">
    <property type="entry name" value="C1.5:_HAD__Beta-PGM__Phosphata"/>
    <property type="match status" value="1"/>
</dbReference>
<evidence type="ECO:0000256" key="4">
    <source>
        <dbReference type="ARBA" id="ARBA00022842"/>
    </source>
</evidence>
<dbReference type="Gene3D" id="1.10.150.240">
    <property type="entry name" value="Putative phosphatase, domain 2"/>
    <property type="match status" value="1"/>
</dbReference>
<dbReference type="GO" id="GO:0044281">
    <property type="term" value="P:small molecule metabolic process"/>
    <property type="evidence" value="ECO:0007669"/>
    <property type="project" value="UniProtKB-ARBA"/>
</dbReference>
<dbReference type="Proteomes" id="UP000823611">
    <property type="component" value="Unassembled WGS sequence"/>
</dbReference>
<dbReference type="PANTHER" id="PTHR46470">
    <property type="entry name" value="N-ACYLNEURAMINATE-9-PHOSPHATASE"/>
    <property type="match status" value="1"/>
</dbReference>
<dbReference type="Pfam" id="PF13419">
    <property type="entry name" value="HAD_2"/>
    <property type="match status" value="1"/>
</dbReference>
<dbReference type="Gene3D" id="3.40.50.1000">
    <property type="entry name" value="HAD superfamily/HAD-like"/>
    <property type="match status" value="1"/>
</dbReference>
<accession>A0A9D9DVK5</accession>
<evidence type="ECO:0000256" key="2">
    <source>
        <dbReference type="ARBA" id="ARBA00022723"/>
    </source>
</evidence>
<evidence type="ECO:0000256" key="1">
    <source>
        <dbReference type="ARBA" id="ARBA00001946"/>
    </source>
</evidence>
<evidence type="ECO:0000313" key="5">
    <source>
        <dbReference type="EMBL" id="MBO8434927.1"/>
    </source>
</evidence>
<reference evidence="5" key="1">
    <citation type="submission" date="2020-10" db="EMBL/GenBank/DDBJ databases">
        <authorList>
            <person name="Gilroy R."/>
        </authorList>
    </citation>
    <scope>NUCLEOTIDE SEQUENCE</scope>
    <source>
        <strain evidence="5">F6-4510</strain>
    </source>
</reference>
<gene>
    <name evidence="5" type="ORF">IAC55_06375</name>
</gene>
<proteinExistence type="predicted"/>
<comment type="cofactor">
    <cofactor evidence="1">
        <name>Mg(2+)</name>
        <dbReference type="ChEBI" id="CHEBI:18420"/>
    </cofactor>
</comment>
<dbReference type="NCBIfam" id="TIGR01549">
    <property type="entry name" value="HAD-SF-IA-v1"/>
    <property type="match status" value="1"/>
</dbReference>
<dbReference type="InterPro" id="IPR051400">
    <property type="entry name" value="HAD-like_hydrolase"/>
</dbReference>
<dbReference type="InterPro" id="IPR006439">
    <property type="entry name" value="HAD-SF_hydro_IA"/>
</dbReference>
<keyword evidence="2" id="KW-0479">Metal-binding</keyword>
<name>A0A9D9DVK5_9FIRM</name>
<dbReference type="InterPro" id="IPR041492">
    <property type="entry name" value="HAD_2"/>
</dbReference>
<keyword evidence="4" id="KW-0460">Magnesium</keyword>
<dbReference type="GO" id="GO:0016791">
    <property type="term" value="F:phosphatase activity"/>
    <property type="evidence" value="ECO:0007669"/>
    <property type="project" value="TreeGrafter"/>
</dbReference>
<evidence type="ECO:0000256" key="3">
    <source>
        <dbReference type="ARBA" id="ARBA00022801"/>
    </source>
</evidence>
<dbReference type="SUPFAM" id="SSF56784">
    <property type="entry name" value="HAD-like"/>
    <property type="match status" value="1"/>
</dbReference>